<name>A0A076LEE5_9EURY</name>
<dbReference type="Proteomes" id="UP000028781">
    <property type="component" value="Chromosome"/>
</dbReference>
<keyword evidence="1" id="KW-0812">Transmembrane</keyword>
<dbReference type="KEGG" id="mjh:JH146_0322"/>
<dbReference type="EMBL" id="CP009149">
    <property type="protein sequence ID" value="AIJ05172.1"/>
    <property type="molecule type" value="Genomic_DNA"/>
</dbReference>
<dbReference type="AlphaFoldDB" id="A0A076LEE5"/>
<keyword evidence="1" id="KW-0472">Membrane</keyword>
<reference evidence="2 3" key="1">
    <citation type="journal article" date="2015" name="Int. J. Syst. Evol. Microbiol.">
        <title>M ethanocaldococcus bathoardescens sp. nov., a hyperthermophilic methanogen isolated from a volcanically active deep-sea hydrothermal vent.</title>
        <authorList>
            <person name="Stewart L.C."/>
            <person name="Jung J.H."/>
            <person name="Kim Y.T."/>
            <person name="Kwon S.W."/>
            <person name="Park C.S."/>
            <person name="Holden J.F."/>
        </authorList>
    </citation>
    <scope>NUCLEOTIDE SEQUENCE [LARGE SCALE GENOMIC DNA]</scope>
    <source>
        <strain evidence="2 3">JH146</strain>
    </source>
</reference>
<dbReference type="STRING" id="1301915.JH146_0322"/>
<organism evidence="2 3">
    <name type="scientific">Methanocaldococcus bathoardescens</name>
    <dbReference type="NCBI Taxonomy" id="1301915"/>
    <lineage>
        <taxon>Archaea</taxon>
        <taxon>Methanobacteriati</taxon>
        <taxon>Methanobacteriota</taxon>
        <taxon>Methanomada group</taxon>
        <taxon>Methanococci</taxon>
        <taxon>Methanococcales</taxon>
        <taxon>Methanocaldococcaceae</taxon>
        <taxon>Methanocaldococcus</taxon>
    </lineage>
</organism>
<evidence type="ECO:0008006" key="4">
    <source>
        <dbReference type="Google" id="ProtNLM"/>
    </source>
</evidence>
<dbReference type="HOGENOM" id="CLU_198706_0_0_2"/>
<keyword evidence="1" id="KW-1133">Transmembrane helix</keyword>
<keyword evidence="3" id="KW-1185">Reference proteome</keyword>
<evidence type="ECO:0000313" key="2">
    <source>
        <dbReference type="EMBL" id="AIJ05172.1"/>
    </source>
</evidence>
<dbReference type="OrthoDB" id="82319at2157"/>
<sequence length="83" mass="9531">MLETILSNYLYYPSILAFLFGVLIGAKYRYKIKNIFGYLILAIVIAYFLKEFPYYDLLPLSFSYLSAVIGIIIGNRLFGGKMP</sequence>
<feature type="transmembrane region" description="Helical" evidence="1">
    <location>
        <begin position="61"/>
        <end position="78"/>
    </location>
</feature>
<accession>A0A076LEE5</accession>
<feature type="transmembrane region" description="Helical" evidence="1">
    <location>
        <begin position="6"/>
        <end position="25"/>
    </location>
</feature>
<proteinExistence type="predicted"/>
<feature type="transmembrane region" description="Helical" evidence="1">
    <location>
        <begin position="32"/>
        <end position="49"/>
    </location>
</feature>
<dbReference type="GeneID" id="24890915"/>
<evidence type="ECO:0000313" key="3">
    <source>
        <dbReference type="Proteomes" id="UP000028781"/>
    </source>
</evidence>
<gene>
    <name evidence="2" type="ORF">JH146_0322</name>
</gene>
<evidence type="ECO:0000256" key="1">
    <source>
        <dbReference type="SAM" id="Phobius"/>
    </source>
</evidence>
<dbReference type="RefSeq" id="WP_081874447.1">
    <property type="nucleotide sequence ID" value="NZ_CP009149.1"/>
</dbReference>
<protein>
    <recommendedName>
        <fullName evidence="4">Energy-converting hydrogenase B subunit J</fullName>
    </recommendedName>
</protein>